<evidence type="ECO:0000256" key="1">
    <source>
        <dbReference type="SAM" id="MobiDB-lite"/>
    </source>
</evidence>
<gene>
    <name evidence="3" type="ORF">SAMN06265374_3445</name>
</gene>
<accession>A0ABY1PD80</accession>
<dbReference type="Proteomes" id="UP001157914">
    <property type="component" value="Unassembled WGS sequence"/>
</dbReference>
<keyword evidence="2" id="KW-0472">Membrane</keyword>
<reference evidence="3 4" key="1">
    <citation type="submission" date="2017-05" db="EMBL/GenBank/DDBJ databases">
        <authorList>
            <person name="Varghese N."/>
            <person name="Submissions S."/>
        </authorList>
    </citation>
    <scope>NUCLEOTIDE SEQUENCE [LARGE SCALE GENOMIC DNA]</scope>
    <source>
        <strain evidence="3 4">DSM 15949</strain>
    </source>
</reference>
<evidence type="ECO:0000313" key="3">
    <source>
        <dbReference type="EMBL" id="SMP31899.1"/>
    </source>
</evidence>
<feature type="region of interest" description="Disordered" evidence="1">
    <location>
        <begin position="97"/>
        <end position="124"/>
    </location>
</feature>
<keyword evidence="2" id="KW-0812">Transmembrane</keyword>
<feature type="transmembrane region" description="Helical" evidence="2">
    <location>
        <begin position="14"/>
        <end position="37"/>
    </location>
</feature>
<feature type="compositionally biased region" description="Basic and acidic residues" evidence="1">
    <location>
        <begin position="99"/>
        <end position="118"/>
    </location>
</feature>
<evidence type="ECO:0000313" key="4">
    <source>
        <dbReference type="Proteomes" id="UP001157914"/>
    </source>
</evidence>
<comment type="caution">
    <text evidence="3">The sequence shown here is derived from an EMBL/GenBank/DDBJ whole genome shotgun (WGS) entry which is preliminary data.</text>
</comment>
<keyword evidence="2" id="KW-1133">Transmembrane helix</keyword>
<organism evidence="3 4">
    <name type="scientific">Roseibium denhamense</name>
    <dbReference type="NCBI Taxonomy" id="76305"/>
    <lineage>
        <taxon>Bacteria</taxon>
        <taxon>Pseudomonadati</taxon>
        <taxon>Pseudomonadota</taxon>
        <taxon>Alphaproteobacteria</taxon>
        <taxon>Hyphomicrobiales</taxon>
        <taxon>Stappiaceae</taxon>
        <taxon>Roseibium</taxon>
    </lineage>
</organism>
<dbReference type="RefSeq" id="WP_155194211.1">
    <property type="nucleotide sequence ID" value="NZ_BAAAEA010000001.1"/>
</dbReference>
<evidence type="ECO:0000256" key="2">
    <source>
        <dbReference type="SAM" id="Phobius"/>
    </source>
</evidence>
<protein>
    <submittedName>
        <fullName evidence="3">Uncharacterized protein</fullName>
    </submittedName>
</protein>
<sequence>MVVHYIPKHNRQKLLSANVLLISAGLVLIIGAMVGLYQAVSANSREAELDRKAFEAGASTSRLTDLYIADGNRLEKWVLDADTGRRKFAGHTDWSAFTDDGRRQPSDKEAPDGFKWIDKLTNPE</sequence>
<name>A0ABY1PD80_9HYPH</name>
<dbReference type="EMBL" id="FXTT01000005">
    <property type="protein sequence ID" value="SMP31899.1"/>
    <property type="molecule type" value="Genomic_DNA"/>
</dbReference>
<keyword evidence="4" id="KW-1185">Reference proteome</keyword>
<proteinExistence type="predicted"/>